<dbReference type="RefSeq" id="WP_229642688.1">
    <property type="nucleotide sequence ID" value="NZ_JADWDC010000095.1"/>
</dbReference>
<gene>
    <name evidence="2" type="ORF">I4641_21770</name>
</gene>
<accession>A0A964BWW1</accession>
<dbReference type="Gene3D" id="3.90.550.10">
    <property type="entry name" value="Spore Coat Polysaccharide Biosynthesis Protein SpsA, Chain A"/>
    <property type="match status" value="1"/>
</dbReference>
<dbReference type="InterPro" id="IPR001173">
    <property type="entry name" value="Glyco_trans_2-like"/>
</dbReference>
<proteinExistence type="predicted"/>
<evidence type="ECO:0000259" key="1">
    <source>
        <dbReference type="Pfam" id="PF00535"/>
    </source>
</evidence>
<sequence length="337" mass="38315">MSKVSVIIPNYNRSQVIGETINNMLDQSLPPHEVIVIDDGSTDNSVEVIKSFGDRVTLIQQSNKGPGAARNAGLKIASGEFIQLMDSDDLLSLNKLEIQAKKLIKEDANLVYSPWAKVFFDRQNIKLENVVLQQAAVPNNRDLLTSYLTGWSIVLQQCLLRNSLVKKVGLYRTDMWTCDDSDFFLRILLAQPQITFASETLTLYRLNDYGKVTGSGFTNKNRLEDWARFLLSAADKIKNKDHLQAAIRHPKFLTNVWKTYYLLKSLESSATDLIEGLNLLLNTKSNLNYWKIYSRMIEINSGIQNRLKGHRWSENYQVGKLNVSQKQLIADLGYYSS</sequence>
<dbReference type="AlphaFoldDB" id="A0A964BWW1"/>
<dbReference type="EMBL" id="JADWDC010000095">
    <property type="protein sequence ID" value="MCC0179588.1"/>
    <property type="molecule type" value="Genomic_DNA"/>
</dbReference>
<evidence type="ECO:0000313" key="2">
    <source>
        <dbReference type="EMBL" id="MCC0179588.1"/>
    </source>
</evidence>
<dbReference type="SUPFAM" id="SSF53448">
    <property type="entry name" value="Nucleotide-diphospho-sugar transferases"/>
    <property type="match status" value="1"/>
</dbReference>
<evidence type="ECO:0000313" key="3">
    <source>
        <dbReference type="Proteomes" id="UP000729733"/>
    </source>
</evidence>
<dbReference type="GO" id="GO:0016758">
    <property type="term" value="F:hexosyltransferase activity"/>
    <property type="evidence" value="ECO:0007669"/>
    <property type="project" value="UniProtKB-ARBA"/>
</dbReference>
<dbReference type="InterPro" id="IPR029044">
    <property type="entry name" value="Nucleotide-diphossugar_trans"/>
</dbReference>
<feature type="domain" description="Glycosyltransferase 2-like" evidence="1">
    <location>
        <begin position="5"/>
        <end position="138"/>
    </location>
</feature>
<dbReference type="PANTHER" id="PTHR22916:SF3">
    <property type="entry name" value="UDP-GLCNAC:BETAGAL BETA-1,3-N-ACETYLGLUCOSAMINYLTRANSFERASE-LIKE PROTEIN 1"/>
    <property type="match status" value="1"/>
</dbReference>
<name>A0A964BWW1_9CYAN</name>
<organism evidence="2 3">
    <name type="scientific">Waterburya agarophytonicola KI4</name>
    <dbReference type="NCBI Taxonomy" id="2874699"/>
    <lineage>
        <taxon>Bacteria</taxon>
        <taxon>Bacillati</taxon>
        <taxon>Cyanobacteriota</taxon>
        <taxon>Cyanophyceae</taxon>
        <taxon>Pleurocapsales</taxon>
        <taxon>Hyellaceae</taxon>
        <taxon>Waterburya</taxon>
        <taxon>Waterburya agarophytonicola</taxon>
    </lineage>
</organism>
<keyword evidence="3" id="KW-1185">Reference proteome</keyword>
<reference evidence="2" key="1">
    <citation type="journal article" date="2021" name="Antonie Van Leeuwenhoek">
        <title>Draft genome and description of Waterburya agarophytonicola gen. nov. sp. nov. (Pleurocapsales, Cyanobacteria): a seaweed symbiont.</title>
        <authorList>
            <person name="Bonthond G."/>
            <person name="Shalygin S."/>
            <person name="Bayer T."/>
            <person name="Weinberger F."/>
        </authorList>
    </citation>
    <scope>NUCLEOTIDE SEQUENCE</scope>
    <source>
        <strain evidence="2">KI4</strain>
    </source>
</reference>
<comment type="caution">
    <text evidence="2">The sequence shown here is derived from an EMBL/GenBank/DDBJ whole genome shotgun (WGS) entry which is preliminary data.</text>
</comment>
<protein>
    <submittedName>
        <fullName evidence="2">Glycosyltransferase</fullName>
    </submittedName>
</protein>
<dbReference type="Pfam" id="PF00535">
    <property type="entry name" value="Glycos_transf_2"/>
    <property type="match status" value="1"/>
</dbReference>
<dbReference type="PANTHER" id="PTHR22916">
    <property type="entry name" value="GLYCOSYLTRANSFERASE"/>
    <property type="match status" value="1"/>
</dbReference>
<dbReference type="Proteomes" id="UP000729733">
    <property type="component" value="Unassembled WGS sequence"/>
</dbReference>